<dbReference type="Pfam" id="PF09580">
    <property type="entry name" value="Spore_YhcN_YlaJ"/>
    <property type="match status" value="2"/>
</dbReference>
<dbReference type="NCBIfam" id="TIGR02898">
    <property type="entry name" value="spore_YhcN_YlaJ"/>
    <property type="match status" value="1"/>
</dbReference>
<feature type="compositionally biased region" description="Low complexity" evidence="1">
    <location>
        <begin position="127"/>
        <end position="141"/>
    </location>
</feature>
<proteinExistence type="predicted"/>
<feature type="compositionally biased region" description="Basic and acidic residues" evidence="1">
    <location>
        <begin position="58"/>
        <end position="69"/>
    </location>
</feature>
<feature type="region of interest" description="Disordered" evidence="1">
    <location>
        <begin position="117"/>
        <end position="142"/>
    </location>
</feature>
<organism evidence="3 4">
    <name type="scientific">Oceanobacillus luteolus</name>
    <dbReference type="NCBI Taxonomy" id="1274358"/>
    <lineage>
        <taxon>Bacteria</taxon>
        <taxon>Bacillati</taxon>
        <taxon>Bacillota</taxon>
        <taxon>Bacilli</taxon>
        <taxon>Bacillales</taxon>
        <taxon>Bacillaceae</taxon>
        <taxon>Oceanobacillus</taxon>
    </lineage>
</organism>
<dbReference type="EMBL" id="JBHUDE010000046">
    <property type="protein sequence ID" value="MFD1608080.1"/>
    <property type="molecule type" value="Genomic_DNA"/>
</dbReference>
<sequence length="216" mass="24352">MRVKLLSILAVLLITLMACQGNDDAQRGTNNPNIDPTTNRNTGDGIFNNDQDYMIGRDANDRGYGRDNHMNQNRNGDNVNSRYSIGEEAADRIEEEIDEIDNAYVVTTENNAYVAAELDDDTNRNEQGNQTNNRDTNNGNNHFGDDEISNELKERIAEVVRSVDNDIENVYVSTNPDFVGLFDNYADEAEDGRPIAGFFDQFEIMIERIFPENAGR</sequence>
<evidence type="ECO:0000256" key="2">
    <source>
        <dbReference type="SAM" id="SignalP"/>
    </source>
</evidence>
<evidence type="ECO:0000256" key="1">
    <source>
        <dbReference type="SAM" id="MobiDB-lite"/>
    </source>
</evidence>
<dbReference type="Proteomes" id="UP001597221">
    <property type="component" value="Unassembled WGS sequence"/>
</dbReference>
<accession>A0ABW4HRW3</accession>
<feature type="compositionally biased region" description="Polar residues" evidence="1">
    <location>
        <begin position="70"/>
        <end position="82"/>
    </location>
</feature>
<feature type="region of interest" description="Disordered" evidence="1">
    <location>
        <begin position="23"/>
        <end position="82"/>
    </location>
</feature>
<dbReference type="RefSeq" id="WP_251512102.1">
    <property type="nucleotide sequence ID" value="NZ_JAMBON010000004.1"/>
</dbReference>
<dbReference type="InterPro" id="IPR019076">
    <property type="entry name" value="Spore_lipoprot_YhcN/YlaJ-like"/>
</dbReference>
<keyword evidence="2" id="KW-0732">Signal</keyword>
<dbReference type="InterPro" id="IPR014247">
    <property type="entry name" value="Spore_lipoprot_YhcN/YlaJ"/>
</dbReference>
<reference evidence="4" key="1">
    <citation type="journal article" date="2019" name="Int. J. Syst. Evol. Microbiol.">
        <title>The Global Catalogue of Microorganisms (GCM) 10K type strain sequencing project: providing services to taxonomists for standard genome sequencing and annotation.</title>
        <authorList>
            <consortium name="The Broad Institute Genomics Platform"/>
            <consortium name="The Broad Institute Genome Sequencing Center for Infectious Disease"/>
            <person name="Wu L."/>
            <person name="Ma J."/>
        </authorList>
    </citation>
    <scope>NUCLEOTIDE SEQUENCE [LARGE SCALE GENOMIC DNA]</scope>
    <source>
        <strain evidence="4">CGMCC 1.12376</strain>
    </source>
</reference>
<comment type="caution">
    <text evidence="3">The sequence shown here is derived from an EMBL/GenBank/DDBJ whole genome shotgun (WGS) entry which is preliminary data.</text>
</comment>
<feature type="compositionally biased region" description="Polar residues" evidence="1">
    <location>
        <begin position="27"/>
        <end position="42"/>
    </location>
</feature>
<keyword evidence="4" id="KW-1185">Reference proteome</keyword>
<keyword evidence="3" id="KW-0449">Lipoprotein</keyword>
<evidence type="ECO:0000313" key="4">
    <source>
        <dbReference type="Proteomes" id="UP001597221"/>
    </source>
</evidence>
<gene>
    <name evidence="3" type="ORF">ACFSBH_10480</name>
</gene>
<dbReference type="PROSITE" id="PS51257">
    <property type="entry name" value="PROKAR_LIPOPROTEIN"/>
    <property type="match status" value="1"/>
</dbReference>
<feature type="signal peptide" evidence="2">
    <location>
        <begin position="1"/>
        <end position="20"/>
    </location>
</feature>
<evidence type="ECO:0000313" key="3">
    <source>
        <dbReference type="EMBL" id="MFD1608080.1"/>
    </source>
</evidence>
<protein>
    <submittedName>
        <fullName evidence="3">YhcN/YlaJ family sporulation lipoprotein</fullName>
    </submittedName>
</protein>
<feature type="chain" id="PRO_5047305414" evidence="2">
    <location>
        <begin position="21"/>
        <end position="216"/>
    </location>
</feature>
<name>A0ABW4HRW3_9BACI</name>